<dbReference type="PANTHER" id="PTHR38011">
    <property type="entry name" value="DIHYDROFOLATE REDUCTASE FAMILY PROTEIN (AFU_ORTHOLOGUE AFUA_8G06820)"/>
    <property type="match status" value="1"/>
</dbReference>
<evidence type="ECO:0000313" key="2">
    <source>
        <dbReference type="EMBL" id="MCM4084760.1"/>
    </source>
</evidence>
<dbReference type="EMBL" id="JAMQOL010000083">
    <property type="protein sequence ID" value="MCM4084760.1"/>
    <property type="molecule type" value="Genomic_DNA"/>
</dbReference>
<evidence type="ECO:0000313" key="3">
    <source>
        <dbReference type="Proteomes" id="UP001523216"/>
    </source>
</evidence>
<dbReference type="Proteomes" id="UP001523216">
    <property type="component" value="Unassembled WGS sequence"/>
</dbReference>
<name>A0ABT0YFC5_9ACTN</name>
<dbReference type="InterPro" id="IPR050765">
    <property type="entry name" value="Riboflavin_Biosynth_HTPR"/>
</dbReference>
<reference evidence="2 3" key="1">
    <citation type="submission" date="2022-06" db="EMBL/GenBank/DDBJ databases">
        <title>Actinoplanes abujensis sp. nov., isolated from Nigerian arid soil.</title>
        <authorList>
            <person name="Ding P."/>
        </authorList>
    </citation>
    <scope>NUCLEOTIDE SEQUENCE [LARGE SCALE GENOMIC DNA]</scope>
    <source>
        <strain evidence="3">TRM88002</strain>
    </source>
</reference>
<gene>
    <name evidence="2" type="ORF">LXN57_45255</name>
</gene>
<dbReference type="SUPFAM" id="SSF53597">
    <property type="entry name" value="Dihydrofolate reductase-like"/>
    <property type="match status" value="1"/>
</dbReference>
<keyword evidence="3" id="KW-1185">Reference proteome</keyword>
<dbReference type="InterPro" id="IPR002734">
    <property type="entry name" value="RibDG_C"/>
</dbReference>
<protein>
    <submittedName>
        <fullName evidence="2">Dihydrofolate reductase family protein</fullName>
    </submittedName>
</protein>
<sequence>MRKLIYYVASTVDGFIAAPDGDFAFFGPLDEELNAYISSRYPETLPTALREHFGVTAPNQVFDTVVMGRGTYEPALKAGITSPYAHLEQFVFSSTIDPAIDPAVTVVTEDALPYVRKLKERPGRHIWLCGGGAFAGAVRSEIDEYVIKLNPLLAGDGIPLTAGPFDPVRLALIDATPVGSSGVVVLRYRANNAAA</sequence>
<organism evidence="2 3">
    <name type="scientific">Paractinoplanes hotanensis</name>
    <dbReference type="NCBI Taxonomy" id="2906497"/>
    <lineage>
        <taxon>Bacteria</taxon>
        <taxon>Bacillati</taxon>
        <taxon>Actinomycetota</taxon>
        <taxon>Actinomycetes</taxon>
        <taxon>Micromonosporales</taxon>
        <taxon>Micromonosporaceae</taxon>
        <taxon>Paractinoplanes</taxon>
    </lineage>
</organism>
<comment type="caution">
    <text evidence="2">The sequence shown here is derived from an EMBL/GenBank/DDBJ whole genome shotgun (WGS) entry which is preliminary data.</text>
</comment>
<dbReference type="Gene3D" id="3.40.430.10">
    <property type="entry name" value="Dihydrofolate Reductase, subunit A"/>
    <property type="match status" value="1"/>
</dbReference>
<proteinExistence type="predicted"/>
<dbReference type="InterPro" id="IPR024072">
    <property type="entry name" value="DHFR-like_dom_sf"/>
</dbReference>
<dbReference type="PANTHER" id="PTHR38011:SF11">
    <property type="entry name" value="2,5-DIAMINO-6-RIBOSYLAMINO-4(3H)-PYRIMIDINONE 5'-PHOSPHATE REDUCTASE"/>
    <property type="match status" value="1"/>
</dbReference>
<dbReference type="RefSeq" id="WP_251804500.1">
    <property type="nucleotide sequence ID" value="NZ_JAMQOL010000083.1"/>
</dbReference>
<feature type="domain" description="Bacterial bifunctional deaminase-reductase C-terminal" evidence="1">
    <location>
        <begin position="2"/>
        <end position="179"/>
    </location>
</feature>
<evidence type="ECO:0000259" key="1">
    <source>
        <dbReference type="Pfam" id="PF01872"/>
    </source>
</evidence>
<dbReference type="Pfam" id="PF01872">
    <property type="entry name" value="RibD_C"/>
    <property type="match status" value="1"/>
</dbReference>
<accession>A0ABT0YFC5</accession>